<reference evidence="11" key="1">
    <citation type="submission" date="2025-08" db="UniProtKB">
        <authorList>
            <consortium name="RefSeq"/>
        </authorList>
    </citation>
    <scope>IDENTIFICATION</scope>
    <source>
        <tissue evidence="11">Whole sample</tissue>
    </source>
</reference>
<keyword evidence="7" id="KW-1015">Disulfide bond</keyword>
<dbReference type="GeneID" id="111106366"/>
<keyword evidence="6" id="KW-0106">Calcium</keyword>
<dbReference type="GO" id="GO:0042806">
    <property type="term" value="F:fucose binding"/>
    <property type="evidence" value="ECO:0007669"/>
    <property type="project" value="UniProtKB-ARBA"/>
</dbReference>
<comment type="subunit">
    <text evidence="3">Homotrimer.</text>
</comment>
<dbReference type="PANTHER" id="PTHR45713">
    <property type="entry name" value="FTP DOMAIN-CONTAINING PROTEIN"/>
    <property type="match status" value="1"/>
</dbReference>
<dbReference type="KEGG" id="cvn:111106366"/>
<dbReference type="SUPFAM" id="SSF49785">
    <property type="entry name" value="Galactose-binding domain-like"/>
    <property type="match status" value="1"/>
</dbReference>
<evidence type="ECO:0000313" key="11">
    <source>
        <dbReference type="RefSeq" id="XP_022296729.1"/>
    </source>
</evidence>
<evidence type="ECO:0000256" key="4">
    <source>
        <dbReference type="ARBA" id="ARBA00022723"/>
    </source>
</evidence>
<comment type="function">
    <text evidence="1">Acts as a defensive agent. Recognizes blood group fucosylated oligosaccharides including A, B, H and Lewis B-type antigens. Does not recognize Lewis A antigen and has low affinity for monovalent haptens.</text>
</comment>
<dbReference type="RefSeq" id="XP_022296729.1">
    <property type="nucleotide sequence ID" value="XM_022441021.1"/>
</dbReference>
<feature type="signal peptide" evidence="8">
    <location>
        <begin position="1"/>
        <end position="24"/>
    </location>
</feature>
<dbReference type="InterPro" id="IPR008979">
    <property type="entry name" value="Galactose-bd-like_sf"/>
</dbReference>
<dbReference type="OrthoDB" id="547680at2759"/>
<keyword evidence="8" id="KW-0732">Signal</keyword>
<evidence type="ECO:0000313" key="10">
    <source>
        <dbReference type="Proteomes" id="UP000694844"/>
    </source>
</evidence>
<protein>
    <submittedName>
        <fullName evidence="11">Uncharacterized protein LOC111106366</fullName>
    </submittedName>
</protein>
<dbReference type="GO" id="GO:0046872">
    <property type="term" value="F:metal ion binding"/>
    <property type="evidence" value="ECO:0007669"/>
    <property type="project" value="UniProtKB-KW"/>
</dbReference>
<keyword evidence="5" id="KW-0430">Lectin</keyword>
<sequence length="256" mass="28537">MRINAMESSLLLLVFVSHITLCDSQAYAGRKFEIKATVPLPSTDFKALFTVDDSKDMFHRCFFLCERNQQCIGVEICKVKEDLFRCQACCEWKKVKKYGTLSGASNCTYYEQNIEFETNLALNKPTTLSSEYDSVHKSSYAVDGIKMCPIEGSVAASQYSIHPWLSIALRSTYQVKMVKVFARSDIPHQLDNIIVLVNDERFNHTCGGQYPGPTEASDAVLFLCASGVIGSNIIILKTTASTKYLGLCEVEVFGTP</sequence>
<keyword evidence="10" id="KW-1185">Reference proteome</keyword>
<evidence type="ECO:0000256" key="2">
    <source>
        <dbReference type="ARBA" id="ARBA00010147"/>
    </source>
</evidence>
<dbReference type="GO" id="GO:0001868">
    <property type="term" value="P:regulation of complement activation, lectin pathway"/>
    <property type="evidence" value="ECO:0007669"/>
    <property type="project" value="UniProtKB-ARBA"/>
</dbReference>
<gene>
    <name evidence="11" type="primary">LOC111106366</name>
</gene>
<proteinExistence type="inferred from homology"/>
<dbReference type="InterPro" id="IPR006585">
    <property type="entry name" value="FTP1"/>
</dbReference>
<dbReference type="Gene3D" id="2.60.120.260">
    <property type="entry name" value="Galactose-binding domain-like"/>
    <property type="match status" value="1"/>
</dbReference>
<keyword evidence="4" id="KW-0479">Metal-binding</keyword>
<evidence type="ECO:0000256" key="3">
    <source>
        <dbReference type="ARBA" id="ARBA00011233"/>
    </source>
</evidence>
<comment type="similarity">
    <text evidence="2">Belongs to the fucolectin family.</text>
</comment>
<feature type="domain" description="Fucolectin tachylectin-4 pentraxin-1" evidence="9">
    <location>
        <begin position="117"/>
        <end position="256"/>
    </location>
</feature>
<dbReference type="InterPro" id="IPR051941">
    <property type="entry name" value="BG_Antigen-Binding_Lectin"/>
</dbReference>
<evidence type="ECO:0000256" key="8">
    <source>
        <dbReference type="SAM" id="SignalP"/>
    </source>
</evidence>
<evidence type="ECO:0000256" key="1">
    <source>
        <dbReference type="ARBA" id="ARBA00002219"/>
    </source>
</evidence>
<evidence type="ECO:0000259" key="9">
    <source>
        <dbReference type="SMART" id="SM00607"/>
    </source>
</evidence>
<feature type="chain" id="PRO_5034188835" evidence="8">
    <location>
        <begin position="25"/>
        <end position="256"/>
    </location>
</feature>
<dbReference type="SMART" id="SM00607">
    <property type="entry name" value="FTP"/>
    <property type="match status" value="1"/>
</dbReference>
<dbReference type="Proteomes" id="UP000694844">
    <property type="component" value="Chromosome 8"/>
</dbReference>
<accession>A0A8B8B290</accession>
<dbReference type="PANTHER" id="PTHR45713:SF6">
    <property type="entry name" value="F5_8 TYPE C DOMAIN-CONTAINING PROTEIN"/>
    <property type="match status" value="1"/>
</dbReference>
<evidence type="ECO:0000256" key="7">
    <source>
        <dbReference type="ARBA" id="ARBA00023157"/>
    </source>
</evidence>
<evidence type="ECO:0000256" key="5">
    <source>
        <dbReference type="ARBA" id="ARBA00022734"/>
    </source>
</evidence>
<evidence type="ECO:0000256" key="6">
    <source>
        <dbReference type="ARBA" id="ARBA00022837"/>
    </source>
</evidence>
<dbReference type="GO" id="GO:0010185">
    <property type="term" value="P:regulation of cellular defense response"/>
    <property type="evidence" value="ECO:0007669"/>
    <property type="project" value="UniProtKB-ARBA"/>
</dbReference>
<dbReference type="AlphaFoldDB" id="A0A8B8B290"/>
<organism evidence="10 11">
    <name type="scientific">Crassostrea virginica</name>
    <name type="common">Eastern oyster</name>
    <dbReference type="NCBI Taxonomy" id="6565"/>
    <lineage>
        <taxon>Eukaryota</taxon>
        <taxon>Metazoa</taxon>
        <taxon>Spiralia</taxon>
        <taxon>Lophotrochozoa</taxon>
        <taxon>Mollusca</taxon>
        <taxon>Bivalvia</taxon>
        <taxon>Autobranchia</taxon>
        <taxon>Pteriomorphia</taxon>
        <taxon>Ostreida</taxon>
        <taxon>Ostreoidea</taxon>
        <taxon>Ostreidae</taxon>
        <taxon>Crassostrea</taxon>
    </lineage>
</organism>
<name>A0A8B8B290_CRAVI</name>